<dbReference type="EMBL" id="CP051428">
    <property type="protein sequence ID" value="QJC53165.1"/>
    <property type="molecule type" value="Genomic_DNA"/>
</dbReference>
<name>A0A6H2H0I1_9BACL</name>
<dbReference type="GO" id="GO:0005829">
    <property type="term" value="C:cytosol"/>
    <property type="evidence" value="ECO:0007669"/>
    <property type="project" value="TreeGrafter"/>
</dbReference>
<dbReference type="InterPro" id="IPR032687">
    <property type="entry name" value="AraC-type_N"/>
</dbReference>
<dbReference type="Pfam" id="PF12833">
    <property type="entry name" value="HTH_18"/>
    <property type="match status" value="1"/>
</dbReference>
<evidence type="ECO:0000313" key="6">
    <source>
        <dbReference type="Proteomes" id="UP000502136"/>
    </source>
</evidence>
<dbReference type="RefSeq" id="WP_168908706.1">
    <property type="nucleotide sequence ID" value="NZ_CP051428.1"/>
</dbReference>
<keyword evidence="3" id="KW-0804">Transcription</keyword>
<dbReference type="Proteomes" id="UP000502136">
    <property type="component" value="Chromosome"/>
</dbReference>
<evidence type="ECO:0000256" key="1">
    <source>
        <dbReference type="ARBA" id="ARBA00023015"/>
    </source>
</evidence>
<dbReference type="Pfam" id="PF12625">
    <property type="entry name" value="Arabinose_bd"/>
    <property type="match status" value="1"/>
</dbReference>
<dbReference type="KEGG" id="palr:HGI30_17365"/>
<dbReference type="PROSITE" id="PS01124">
    <property type="entry name" value="HTH_ARAC_FAMILY_2"/>
    <property type="match status" value="1"/>
</dbReference>
<sequence>MPLSSLDPHPIGVPPGLWAAFRRTGVAEAELAAEAGVPLSLLSRPYVSRDHYFALWRAYAALTGDMARSAMDLASAYAPAAYPPSVLASYHARDYRDALRRMARYKPLCPPEGLTMDEQGAHCRLELEPPAAGPAPPPLLQALTLAFLLELGRKGTGKPLRARSVELAEMSGDVAALEAYFGCAIRIGGARSRLTLSRGDLDLPFVTSNEELLDILTPALKQTLDERTVRQPAADQALRAIKRSLPDGRPSIQTAAKTLGLSSRTLQRRLADEGTSFKLLVDEARRELARAYLADARIEIKDIAFRIGFEDSSSFYRAFRRWENATPADWRAAQQKCRPPLLTDSP</sequence>
<proteinExistence type="predicted"/>
<dbReference type="AlphaFoldDB" id="A0A6H2H0I1"/>
<evidence type="ECO:0000259" key="4">
    <source>
        <dbReference type="PROSITE" id="PS01124"/>
    </source>
</evidence>
<gene>
    <name evidence="5" type="ORF">HGI30_17365</name>
</gene>
<evidence type="ECO:0000313" key="5">
    <source>
        <dbReference type="EMBL" id="QJC53165.1"/>
    </source>
</evidence>
<dbReference type="PANTHER" id="PTHR47894">
    <property type="entry name" value="HTH-TYPE TRANSCRIPTIONAL REGULATOR GADX"/>
    <property type="match status" value="1"/>
</dbReference>
<dbReference type="GO" id="GO:0000976">
    <property type="term" value="F:transcription cis-regulatory region binding"/>
    <property type="evidence" value="ECO:0007669"/>
    <property type="project" value="TreeGrafter"/>
</dbReference>
<dbReference type="InterPro" id="IPR020449">
    <property type="entry name" value="Tscrpt_reg_AraC-type_HTH"/>
</dbReference>
<dbReference type="GO" id="GO:0003700">
    <property type="term" value="F:DNA-binding transcription factor activity"/>
    <property type="evidence" value="ECO:0007669"/>
    <property type="project" value="InterPro"/>
</dbReference>
<dbReference type="SUPFAM" id="SSF46689">
    <property type="entry name" value="Homeodomain-like"/>
    <property type="match status" value="1"/>
</dbReference>
<accession>A0A6H2H0I1</accession>
<protein>
    <submittedName>
        <fullName evidence="5">AraC family transcriptional regulator</fullName>
    </submittedName>
</protein>
<dbReference type="InterPro" id="IPR018060">
    <property type="entry name" value="HTH_AraC"/>
</dbReference>
<keyword evidence="1" id="KW-0805">Transcription regulation</keyword>
<dbReference type="SMART" id="SM00342">
    <property type="entry name" value="HTH_ARAC"/>
    <property type="match status" value="1"/>
</dbReference>
<dbReference type="InterPro" id="IPR009057">
    <property type="entry name" value="Homeodomain-like_sf"/>
</dbReference>
<keyword evidence="6" id="KW-1185">Reference proteome</keyword>
<dbReference type="Gene3D" id="1.10.10.60">
    <property type="entry name" value="Homeodomain-like"/>
    <property type="match status" value="1"/>
</dbReference>
<feature type="domain" description="HTH araC/xylS-type" evidence="4">
    <location>
        <begin position="235"/>
        <end position="333"/>
    </location>
</feature>
<organism evidence="5 6">
    <name type="scientific">Paenibacillus albicereus</name>
    <dbReference type="NCBI Taxonomy" id="2726185"/>
    <lineage>
        <taxon>Bacteria</taxon>
        <taxon>Bacillati</taxon>
        <taxon>Bacillota</taxon>
        <taxon>Bacilli</taxon>
        <taxon>Bacillales</taxon>
        <taxon>Paenibacillaceae</taxon>
        <taxon>Paenibacillus</taxon>
    </lineage>
</organism>
<evidence type="ECO:0000256" key="2">
    <source>
        <dbReference type="ARBA" id="ARBA00023125"/>
    </source>
</evidence>
<dbReference type="PRINTS" id="PR00032">
    <property type="entry name" value="HTHARAC"/>
</dbReference>
<reference evidence="5 6" key="1">
    <citation type="submission" date="2020-04" db="EMBL/GenBank/DDBJ databases">
        <title>Novel Paenibacillus strain UniB2 isolated from commercial digestive syrup.</title>
        <authorList>
            <person name="Thorat V."/>
            <person name="Kirdat K."/>
            <person name="Tiwarekar B."/>
            <person name="Yadav A."/>
        </authorList>
    </citation>
    <scope>NUCLEOTIDE SEQUENCE [LARGE SCALE GENOMIC DNA]</scope>
    <source>
        <strain evidence="5 6">UniB2</strain>
    </source>
</reference>
<keyword evidence="2" id="KW-0238">DNA-binding</keyword>
<dbReference type="PANTHER" id="PTHR47894:SF1">
    <property type="entry name" value="HTH-TYPE TRANSCRIPTIONAL REGULATOR VQSM"/>
    <property type="match status" value="1"/>
</dbReference>
<evidence type="ECO:0000256" key="3">
    <source>
        <dbReference type="ARBA" id="ARBA00023163"/>
    </source>
</evidence>